<reference evidence="1" key="1">
    <citation type="journal article" date="2015" name="Nature">
        <title>Complex archaea that bridge the gap between prokaryotes and eukaryotes.</title>
        <authorList>
            <person name="Spang A."/>
            <person name="Saw J.H."/>
            <person name="Jorgensen S.L."/>
            <person name="Zaremba-Niedzwiedzka K."/>
            <person name="Martijn J."/>
            <person name="Lind A.E."/>
            <person name="van Eijk R."/>
            <person name="Schleper C."/>
            <person name="Guy L."/>
            <person name="Ettema T.J."/>
        </authorList>
    </citation>
    <scope>NUCLEOTIDE SEQUENCE</scope>
</reference>
<dbReference type="EMBL" id="LAZR01015596">
    <property type="protein sequence ID" value="KKM08224.1"/>
    <property type="molecule type" value="Genomic_DNA"/>
</dbReference>
<comment type="caution">
    <text evidence="1">The sequence shown here is derived from an EMBL/GenBank/DDBJ whole genome shotgun (WGS) entry which is preliminary data.</text>
</comment>
<organism evidence="1">
    <name type="scientific">marine sediment metagenome</name>
    <dbReference type="NCBI Taxonomy" id="412755"/>
    <lineage>
        <taxon>unclassified sequences</taxon>
        <taxon>metagenomes</taxon>
        <taxon>ecological metagenomes</taxon>
    </lineage>
</organism>
<gene>
    <name evidence="1" type="ORF">LCGC14_1725970</name>
</gene>
<name>A0A0F9HAT2_9ZZZZ</name>
<sequence length="62" mass="6961">MSDTAVEQFWSELEGLLKRHSLENGLTYVEALGVLCMVRAKLEQDVLSDDDDNDVEESDITS</sequence>
<accession>A0A0F9HAT2</accession>
<dbReference type="AlphaFoldDB" id="A0A0F9HAT2"/>
<protein>
    <submittedName>
        <fullName evidence="1">Uncharacterized protein</fullName>
    </submittedName>
</protein>
<evidence type="ECO:0000313" key="1">
    <source>
        <dbReference type="EMBL" id="KKM08224.1"/>
    </source>
</evidence>
<proteinExistence type="predicted"/>